<dbReference type="Gene3D" id="3.90.226.10">
    <property type="entry name" value="2-enoyl-CoA Hydratase, Chain A, domain 1"/>
    <property type="match status" value="1"/>
</dbReference>
<gene>
    <name evidence="2" type="ORF">KUTeg_014299</name>
</gene>
<dbReference type="PANTHER" id="PTHR43149">
    <property type="entry name" value="ENOYL-COA HYDRATASE"/>
    <property type="match status" value="1"/>
</dbReference>
<name>A0ABQ9EW48_TEGGR</name>
<dbReference type="InterPro" id="IPR029045">
    <property type="entry name" value="ClpP/crotonase-like_dom_sf"/>
</dbReference>
<dbReference type="Proteomes" id="UP001217089">
    <property type="component" value="Unassembled WGS sequence"/>
</dbReference>
<proteinExistence type="inferred from homology"/>
<dbReference type="InterPro" id="IPR001753">
    <property type="entry name" value="Enoyl-CoA_hydra/iso"/>
</dbReference>
<dbReference type="EMBL" id="JARBDR010000657">
    <property type="protein sequence ID" value="KAJ8309425.1"/>
    <property type="molecule type" value="Genomic_DNA"/>
</dbReference>
<dbReference type="SUPFAM" id="SSF52096">
    <property type="entry name" value="ClpP/crotonase"/>
    <property type="match status" value="1"/>
</dbReference>
<evidence type="ECO:0008006" key="4">
    <source>
        <dbReference type="Google" id="ProtNLM"/>
    </source>
</evidence>
<dbReference type="InterPro" id="IPR045002">
    <property type="entry name" value="Ech1-like"/>
</dbReference>
<organism evidence="2 3">
    <name type="scientific">Tegillarca granosa</name>
    <name type="common">Malaysian cockle</name>
    <name type="synonym">Anadara granosa</name>
    <dbReference type="NCBI Taxonomy" id="220873"/>
    <lineage>
        <taxon>Eukaryota</taxon>
        <taxon>Metazoa</taxon>
        <taxon>Spiralia</taxon>
        <taxon>Lophotrochozoa</taxon>
        <taxon>Mollusca</taxon>
        <taxon>Bivalvia</taxon>
        <taxon>Autobranchia</taxon>
        <taxon>Pteriomorphia</taxon>
        <taxon>Arcoida</taxon>
        <taxon>Arcoidea</taxon>
        <taxon>Arcidae</taxon>
        <taxon>Tegillarca</taxon>
    </lineage>
</organism>
<evidence type="ECO:0000313" key="2">
    <source>
        <dbReference type="EMBL" id="KAJ8309425.1"/>
    </source>
</evidence>
<reference evidence="2 3" key="1">
    <citation type="submission" date="2022-12" db="EMBL/GenBank/DDBJ databases">
        <title>Chromosome-level genome of Tegillarca granosa.</title>
        <authorList>
            <person name="Kim J."/>
        </authorList>
    </citation>
    <scope>NUCLEOTIDE SEQUENCE [LARGE SCALE GENOMIC DNA]</scope>
    <source>
        <strain evidence="2">Teg-2019</strain>
        <tissue evidence="2">Adductor muscle</tissue>
    </source>
</reference>
<sequence length="113" mass="12877">MSNAKYQFETLSVTQPKEFVTHVELNRPKKLNAMNVAFWRECRECFEQLAVDTDCRVVVLSGSGRVFTAGLDLTDMGDVVSLHSSDEDIARKGVQLKQKIQEYQESFTSIEKK</sequence>
<comment type="similarity">
    <text evidence="1">Belongs to the enoyl-CoA hydratase/isomerase family.</text>
</comment>
<evidence type="ECO:0000313" key="3">
    <source>
        <dbReference type="Proteomes" id="UP001217089"/>
    </source>
</evidence>
<dbReference type="CDD" id="cd06558">
    <property type="entry name" value="crotonase-like"/>
    <property type="match status" value="1"/>
</dbReference>
<dbReference type="Pfam" id="PF00378">
    <property type="entry name" value="ECH_1"/>
    <property type="match status" value="1"/>
</dbReference>
<protein>
    <recommendedName>
        <fullName evidence="4">3-hydroxyisobutyryl-coenzyme A hydrolase</fullName>
    </recommendedName>
</protein>
<accession>A0ABQ9EW48</accession>
<keyword evidence="3" id="KW-1185">Reference proteome</keyword>
<comment type="caution">
    <text evidence="2">The sequence shown here is derived from an EMBL/GenBank/DDBJ whole genome shotgun (WGS) entry which is preliminary data.</text>
</comment>
<dbReference type="PANTHER" id="PTHR43149:SF1">
    <property type="entry name" value="DELTA(3,5)-DELTA(2,4)-DIENOYL-COA ISOMERASE, MITOCHONDRIAL"/>
    <property type="match status" value="1"/>
</dbReference>
<evidence type="ECO:0000256" key="1">
    <source>
        <dbReference type="ARBA" id="ARBA00005254"/>
    </source>
</evidence>